<evidence type="ECO:0000313" key="5">
    <source>
        <dbReference type="Proteomes" id="UP000199323"/>
    </source>
</evidence>
<dbReference type="RefSeq" id="WP_093717449.1">
    <property type="nucleotide sequence ID" value="NZ_FONG01000030.1"/>
</dbReference>
<dbReference type="Pfam" id="PF00364">
    <property type="entry name" value="Biotin_lipoyl"/>
    <property type="match status" value="1"/>
</dbReference>
<protein>
    <submittedName>
        <fullName evidence="4">Biotin-requiring enzyme</fullName>
    </submittedName>
</protein>
<dbReference type="InterPro" id="IPR000089">
    <property type="entry name" value="Biotin_lipoyl"/>
</dbReference>
<dbReference type="AlphaFoldDB" id="A0A1I2LS29"/>
<keyword evidence="2" id="KW-0812">Transmembrane</keyword>
<proteinExistence type="predicted"/>
<keyword evidence="2" id="KW-1133">Transmembrane helix</keyword>
<dbReference type="SUPFAM" id="SSF51230">
    <property type="entry name" value="Single hybrid motif"/>
    <property type="match status" value="1"/>
</dbReference>
<sequence length="269" mass="26763">MTTTVEPEARTGTERAAGPAPLPTAAVEPGLDRPVRLIGGRLWLAVAALVLLIGAGTAWGVTGALPHTMTLHGVLAHGAAPVVARAEAPGSVQRVLVAPGSRVTKGQTLAVLAGDGPPTDLTAPADGTVTAVLTAPGGPTVAGTGVIALDPSGGPATVRLFVADTGQLGRLELGQSVQLPLRNGTVTLRITSVAPYPSRADTLNGTLPVPVPGVPTDGATPVWTVYAQPVGHSAELTAAAQVPTAVDAVVDLGARHPYQVLLDATGAGR</sequence>
<dbReference type="Gene3D" id="2.40.50.100">
    <property type="match status" value="1"/>
</dbReference>
<evidence type="ECO:0000259" key="3">
    <source>
        <dbReference type="Pfam" id="PF00364"/>
    </source>
</evidence>
<organism evidence="4 5">
    <name type="scientific">Actinacidiphila alni</name>
    <dbReference type="NCBI Taxonomy" id="380248"/>
    <lineage>
        <taxon>Bacteria</taxon>
        <taxon>Bacillati</taxon>
        <taxon>Actinomycetota</taxon>
        <taxon>Actinomycetes</taxon>
        <taxon>Kitasatosporales</taxon>
        <taxon>Streptomycetaceae</taxon>
        <taxon>Actinacidiphila</taxon>
    </lineage>
</organism>
<accession>A0A1I2LS29</accession>
<feature type="transmembrane region" description="Helical" evidence="2">
    <location>
        <begin position="42"/>
        <end position="61"/>
    </location>
</feature>
<keyword evidence="2" id="KW-0472">Membrane</keyword>
<keyword evidence="5" id="KW-1185">Reference proteome</keyword>
<dbReference type="CDD" id="cd06850">
    <property type="entry name" value="biotinyl_domain"/>
    <property type="match status" value="1"/>
</dbReference>
<dbReference type="Proteomes" id="UP000199323">
    <property type="component" value="Unassembled WGS sequence"/>
</dbReference>
<dbReference type="OrthoDB" id="4232597at2"/>
<evidence type="ECO:0000256" key="1">
    <source>
        <dbReference type="SAM" id="MobiDB-lite"/>
    </source>
</evidence>
<evidence type="ECO:0000313" key="4">
    <source>
        <dbReference type="EMBL" id="SFF81408.1"/>
    </source>
</evidence>
<dbReference type="InterPro" id="IPR011053">
    <property type="entry name" value="Single_hybrid_motif"/>
</dbReference>
<name>A0A1I2LS29_9ACTN</name>
<feature type="domain" description="Lipoyl-binding" evidence="3">
    <location>
        <begin position="84"/>
        <end position="145"/>
    </location>
</feature>
<dbReference type="STRING" id="380248.SAMN05216251_13044"/>
<reference evidence="4 5" key="1">
    <citation type="submission" date="2016-10" db="EMBL/GenBank/DDBJ databases">
        <authorList>
            <person name="de Groot N.N."/>
        </authorList>
    </citation>
    <scope>NUCLEOTIDE SEQUENCE [LARGE SCALE GENOMIC DNA]</scope>
    <source>
        <strain evidence="4 5">CGMCC 4.3510</strain>
    </source>
</reference>
<evidence type="ECO:0000256" key="2">
    <source>
        <dbReference type="SAM" id="Phobius"/>
    </source>
</evidence>
<dbReference type="EMBL" id="FONG01000030">
    <property type="protein sequence ID" value="SFF81408.1"/>
    <property type="molecule type" value="Genomic_DNA"/>
</dbReference>
<gene>
    <name evidence="4" type="ORF">SAMN05216251_13044</name>
</gene>
<feature type="region of interest" description="Disordered" evidence="1">
    <location>
        <begin position="1"/>
        <end position="25"/>
    </location>
</feature>